<dbReference type="EMBL" id="CP003360">
    <property type="protein sequence ID" value="AFM23341.1"/>
    <property type="molecule type" value="Genomic_DNA"/>
</dbReference>
<sequence length="401" mass="46473">MSRAADYTIQGFLYQFNKTLLEILCSTDDCPITIEGIIEDIDIQTASGIKAIQCKYHEAQQNFTLSLVYKPILQMMHHFHNNGHMDVQYVLYVYCPNEEPHKYSLKKQEIAAVLKSKNQDLEKYTKQLAGAVDTDKFLKHFSVEFGQSLDNLTKDVYAALKNGGIPEIDIETLAYPNAIHAMATISIKHDEQHRRITKSQLLDDLQKIRKTAISRWTLALKSRKKIMAARQKQLKANLDKNVRTRYFLVEPSSIEDFDSNIILFITSFLDKYHFKQTHLKTPLFCLDCDPTKFDDIRFRLHQKGINVADGFVGSHFDKGRFFREPMSRKVAAGQIEKEFRMRLLRYDSNEEILNQYKCDDLFIIGDCQYDGLDLTDVDVEHVEAHSFVEIKYLLGVSNVYE</sequence>
<feature type="coiled-coil region" evidence="1">
    <location>
        <begin position="107"/>
        <end position="134"/>
    </location>
</feature>
<dbReference type="KEGG" id="dti:Desti_0613"/>
<name>I4C1A0_DESTA</name>
<dbReference type="eggNOG" id="ENOG50305A1">
    <property type="taxonomic scope" value="Bacteria"/>
</dbReference>
<proteinExistence type="predicted"/>
<dbReference type="HOGENOM" id="CLU_686484_0_0_7"/>
<protein>
    <submittedName>
        <fullName evidence="2">Uncharacterized protein</fullName>
    </submittedName>
</protein>
<keyword evidence="3" id="KW-1185">Reference proteome</keyword>
<dbReference type="AlphaFoldDB" id="I4C1A0"/>
<keyword evidence="1" id="KW-0175">Coiled coil</keyword>
<dbReference type="RefSeq" id="WP_014808497.1">
    <property type="nucleotide sequence ID" value="NC_018025.1"/>
</dbReference>
<gene>
    <name evidence="2" type="ordered locus">Desti_0613</name>
</gene>
<dbReference type="Proteomes" id="UP000006055">
    <property type="component" value="Chromosome"/>
</dbReference>
<organism evidence="2 3">
    <name type="scientific">Desulfomonile tiedjei (strain ATCC 49306 / DSM 6799 / DCB-1)</name>
    <dbReference type="NCBI Taxonomy" id="706587"/>
    <lineage>
        <taxon>Bacteria</taxon>
        <taxon>Pseudomonadati</taxon>
        <taxon>Thermodesulfobacteriota</taxon>
        <taxon>Desulfomonilia</taxon>
        <taxon>Desulfomonilales</taxon>
        <taxon>Desulfomonilaceae</taxon>
        <taxon>Desulfomonile</taxon>
    </lineage>
</organism>
<reference evidence="3" key="1">
    <citation type="submission" date="2012-06" db="EMBL/GenBank/DDBJ databases">
        <title>Complete sequence of chromosome of Desulfomonile tiedjei DSM 6799.</title>
        <authorList>
            <person name="Lucas S."/>
            <person name="Copeland A."/>
            <person name="Lapidus A."/>
            <person name="Glavina del Rio T."/>
            <person name="Dalin E."/>
            <person name="Tice H."/>
            <person name="Bruce D."/>
            <person name="Goodwin L."/>
            <person name="Pitluck S."/>
            <person name="Peters L."/>
            <person name="Ovchinnikova G."/>
            <person name="Zeytun A."/>
            <person name="Lu M."/>
            <person name="Kyrpides N."/>
            <person name="Mavromatis K."/>
            <person name="Ivanova N."/>
            <person name="Brettin T."/>
            <person name="Detter J.C."/>
            <person name="Han C."/>
            <person name="Larimer F."/>
            <person name="Land M."/>
            <person name="Hauser L."/>
            <person name="Markowitz V."/>
            <person name="Cheng J.-F."/>
            <person name="Hugenholtz P."/>
            <person name="Woyke T."/>
            <person name="Wu D."/>
            <person name="Spring S."/>
            <person name="Schroeder M."/>
            <person name="Brambilla E."/>
            <person name="Klenk H.-P."/>
            <person name="Eisen J.A."/>
        </authorList>
    </citation>
    <scope>NUCLEOTIDE SEQUENCE [LARGE SCALE GENOMIC DNA]</scope>
    <source>
        <strain evidence="3">ATCC 49306 / DSM 6799 / DCB-1</strain>
    </source>
</reference>
<dbReference type="PATRIC" id="fig|706587.4.peg.694"/>
<evidence type="ECO:0000313" key="2">
    <source>
        <dbReference type="EMBL" id="AFM23341.1"/>
    </source>
</evidence>
<evidence type="ECO:0000256" key="1">
    <source>
        <dbReference type="SAM" id="Coils"/>
    </source>
</evidence>
<evidence type="ECO:0000313" key="3">
    <source>
        <dbReference type="Proteomes" id="UP000006055"/>
    </source>
</evidence>
<accession>I4C1A0</accession>
<dbReference type="OrthoDB" id="8403777at2"/>